<dbReference type="OrthoDB" id="9813892at2"/>
<dbReference type="InterPro" id="IPR002860">
    <property type="entry name" value="BNR_rpt"/>
</dbReference>
<gene>
    <name evidence="2" type="ordered locus">Oweho_0564</name>
</gene>
<dbReference type="eggNOG" id="COG4447">
    <property type="taxonomic scope" value="Bacteria"/>
</dbReference>
<keyword evidence="1" id="KW-0732">Signal</keyword>
<dbReference type="Pfam" id="PF02012">
    <property type="entry name" value="BNR"/>
    <property type="match status" value="1"/>
</dbReference>
<dbReference type="CDD" id="cd15482">
    <property type="entry name" value="Sialidase_non-viral"/>
    <property type="match status" value="1"/>
</dbReference>
<evidence type="ECO:0000313" key="2">
    <source>
        <dbReference type="EMBL" id="AEV31580.1"/>
    </source>
</evidence>
<dbReference type="InterPro" id="IPR015943">
    <property type="entry name" value="WD40/YVTN_repeat-like_dom_sf"/>
</dbReference>
<accession>G8R0C0</accession>
<evidence type="ECO:0000313" key="3">
    <source>
        <dbReference type="Proteomes" id="UP000005631"/>
    </source>
</evidence>
<dbReference type="EMBL" id="CP003156">
    <property type="protein sequence ID" value="AEV31580.1"/>
    <property type="molecule type" value="Genomic_DNA"/>
</dbReference>
<feature type="chain" id="PRO_5003514482" evidence="1">
    <location>
        <begin position="20"/>
        <end position="337"/>
    </location>
</feature>
<name>G8R0C0_OWEHD</name>
<proteinExistence type="predicted"/>
<protein>
    <submittedName>
        <fullName evidence="2">Putative photosystem II stability/assembly factor-like protein</fullName>
    </submittedName>
</protein>
<dbReference type="KEGG" id="oho:Oweho_0564"/>
<sequence length="337" mass="36573">MLKLLLQTAFSLLCLSANAQLVLSGSPTDSESSLRGLCAVSESICWVSGSEGRVLRTTDEGKTWENLSPKGYDDLQFRDIHAFGKDTAIILSAGLPAVICKSINGGKSWKEVYRNETEGVFFDAMDFWDEQRGMAFSDAPEEHLLIITTTDAGETWKEIPKKHSPKVFSHQGGFAASGTCINTFGKSSALIGLGGPEATVLLTNDFGKTWTKTIAPIDFGEPSKGIFSIDMLNENYGFCVGGDYQADSLTNQNMATTFDGGKTWQALEHPEILGLYKSCVNVINEKDIIATSRTGIIYSRDSGKTWHKLNGSFYSVSTVNGVSWLSGPSGSVARITW</sequence>
<reference evidence="2 3" key="1">
    <citation type="journal article" date="2012" name="Stand. Genomic Sci.">
        <title>Genome sequence of the orange-pigmented seawater bacterium Owenweeksia hongkongensis type strain (UST20020801(T)).</title>
        <authorList>
            <person name="Riedel T."/>
            <person name="Held B."/>
            <person name="Nolan M."/>
            <person name="Lucas S."/>
            <person name="Lapidus A."/>
            <person name="Tice H."/>
            <person name="Del Rio T.G."/>
            <person name="Cheng J.F."/>
            <person name="Han C."/>
            <person name="Tapia R."/>
            <person name="Goodwin L.A."/>
            <person name="Pitluck S."/>
            <person name="Liolios K."/>
            <person name="Mavromatis K."/>
            <person name="Pagani I."/>
            <person name="Ivanova N."/>
            <person name="Mikhailova N."/>
            <person name="Pati A."/>
            <person name="Chen A."/>
            <person name="Palaniappan K."/>
            <person name="Rohde M."/>
            <person name="Tindall B.J."/>
            <person name="Detter J.C."/>
            <person name="Goker M."/>
            <person name="Woyke T."/>
            <person name="Bristow J."/>
            <person name="Eisen J.A."/>
            <person name="Markowitz V."/>
            <person name="Hugenholtz P."/>
            <person name="Klenk H.P."/>
            <person name="Kyrpides N.C."/>
        </authorList>
    </citation>
    <scope>NUCLEOTIDE SEQUENCE</scope>
    <source>
        <strain evidence="3">DSM 17368 / JCM 12287 / NRRL B-23963</strain>
    </source>
</reference>
<feature type="signal peptide" evidence="1">
    <location>
        <begin position="1"/>
        <end position="19"/>
    </location>
</feature>
<dbReference type="Proteomes" id="UP000005631">
    <property type="component" value="Chromosome"/>
</dbReference>
<dbReference type="PANTHER" id="PTHR47199:SF2">
    <property type="entry name" value="PHOTOSYSTEM II STABILITY_ASSEMBLY FACTOR HCF136, CHLOROPLASTIC"/>
    <property type="match status" value="1"/>
</dbReference>
<dbReference type="RefSeq" id="WP_014200941.1">
    <property type="nucleotide sequence ID" value="NC_016599.1"/>
</dbReference>
<dbReference type="PANTHER" id="PTHR47199">
    <property type="entry name" value="PHOTOSYSTEM II STABILITY/ASSEMBLY FACTOR HCF136, CHLOROPLASTIC"/>
    <property type="match status" value="1"/>
</dbReference>
<dbReference type="Gene3D" id="2.130.10.10">
    <property type="entry name" value="YVTN repeat-like/Quinoprotein amine dehydrogenase"/>
    <property type="match status" value="2"/>
</dbReference>
<dbReference type="STRING" id="926562.Oweho_0564"/>
<keyword evidence="3" id="KW-1185">Reference proteome</keyword>
<evidence type="ECO:0000256" key="1">
    <source>
        <dbReference type="SAM" id="SignalP"/>
    </source>
</evidence>
<dbReference type="HOGENOM" id="CLU_064269_0_0_10"/>
<organism evidence="2 3">
    <name type="scientific">Owenweeksia hongkongensis (strain DSM 17368 / CIP 108786 / JCM 12287 / NRRL B-23963 / UST20020801)</name>
    <dbReference type="NCBI Taxonomy" id="926562"/>
    <lineage>
        <taxon>Bacteria</taxon>
        <taxon>Pseudomonadati</taxon>
        <taxon>Bacteroidota</taxon>
        <taxon>Flavobacteriia</taxon>
        <taxon>Flavobacteriales</taxon>
        <taxon>Owenweeksiaceae</taxon>
        <taxon>Owenweeksia</taxon>
    </lineage>
</organism>
<dbReference type="SUPFAM" id="SSF50939">
    <property type="entry name" value="Sialidases"/>
    <property type="match status" value="1"/>
</dbReference>
<dbReference type="AlphaFoldDB" id="G8R0C0"/>
<dbReference type="InterPro" id="IPR036278">
    <property type="entry name" value="Sialidase_sf"/>
</dbReference>